<dbReference type="InterPro" id="IPR045747">
    <property type="entry name" value="CRISPR-assoc_prot_Cas6_N_sf"/>
</dbReference>
<evidence type="ECO:0000313" key="7">
    <source>
        <dbReference type="Proteomes" id="UP001304671"/>
    </source>
</evidence>
<evidence type="ECO:0000259" key="5">
    <source>
        <dbReference type="Pfam" id="PF01881"/>
    </source>
</evidence>
<evidence type="ECO:0000256" key="1">
    <source>
        <dbReference type="ARBA" id="ARBA00005937"/>
    </source>
</evidence>
<dbReference type="PANTHER" id="PTHR36984:SF1">
    <property type="entry name" value="CRISPR-ASSOCIATED ENDORIBONUCLEASE CAS6 1"/>
    <property type="match status" value="1"/>
</dbReference>
<dbReference type="NCBIfam" id="TIGR01877">
    <property type="entry name" value="cas_cas6"/>
    <property type="match status" value="1"/>
</dbReference>
<evidence type="ECO:0000256" key="4">
    <source>
        <dbReference type="PIRNR" id="PIRNR005054"/>
    </source>
</evidence>
<organism evidence="6 7">
    <name type="scientific">Arcicella aquatica</name>
    <dbReference type="NCBI Taxonomy" id="217141"/>
    <lineage>
        <taxon>Bacteria</taxon>
        <taxon>Pseudomonadati</taxon>
        <taxon>Bacteroidota</taxon>
        <taxon>Cytophagia</taxon>
        <taxon>Cytophagales</taxon>
        <taxon>Flectobacillaceae</taxon>
        <taxon>Arcicella</taxon>
    </lineage>
</organism>
<dbReference type="EMBL" id="JAYFUL010000003">
    <property type="protein sequence ID" value="MEA5256861.1"/>
    <property type="molecule type" value="Genomic_DNA"/>
</dbReference>
<dbReference type="InterPro" id="IPR010156">
    <property type="entry name" value="CRISPR-assoc_prot_Cas6"/>
</dbReference>
<comment type="function">
    <text evidence="4">CRISPR (clustered regularly interspaced short palindromic repeat), is an adaptive immune system that provides protection against mobile genetic elements (viruses, transposable elements and conjugative plasmids). CRISPR clusters contain sequences complementary to antecedent mobile elements and target invading nucleic acids. CRISPR clusters are transcribed and processed into CRISPR RNA (crRNA).</text>
</comment>
<keyword evidence="3" id="KW-0051">Antiviral defense</keyword>
<keyword evidence="2" id="KW-0694">RNA-binding</keyword>
<evidence type="ECO:0000256" key="2">
    <source>
        <dbReference type="ARBA" id="ARBA00022884"/>
    </source>
</evidence>
<dbReference type="InterPro" id="IPR049435">
    <property type="entry name" value="Cas_Cas6_C"/>
</dbReference>
<comment type="similarity">
    <text evidence="1 4">Belongs to the CRISPR-associated protein Cas6/Cse3/CasE family.</text>
</comment>
<proteinExistence type="inferred from homology"/>
<dbReference type="Pfam" id="PF21350">
    <property type="entry name" value="Cas6_I-A"/>
    <property type="match status" value="1"/>
</dbReference>
<dbReference type="Gene3D" id="3.30.70.1900">
    <property type="match status" value="1"/>
</dbReference>
<sequence length="264" mass="29920">MRFTLHLAPQTKYPKLMWNYAYPLSAWLYGVIANADSDYASFLHNTGYHTPSGKSFKHFTFSDFRFKMGKMFSDGFEIASPTVQWTVSFLIDKTAESFIIGLFQDQRIRLFNRDYDTTFIVERVETLPELIFSSQTKLVASSAMVVAEKVNGKDQYLEPTHEHFGKYLLDGLIDKYISVLQERGEAINPAFNDTNLAFKLLDSSKMKSRKVTIKEGKDSATEIRGFRNFQFELTAPSEIIKVGLFGGLGKHSAAGFGYCEVVDG</sequence>
<protein>
    <recommendedName>
        <fullName evidence="4">CRISPR-associated endoribonuclease</fullName>
    </recommendedName>
</protein>
<reference evidence="6 7" key="1">
    <citation type="submission" date="2023-12" db="EMBL/GenBank/DDBJ databases">
        <title>Novel species of the genus Arcicella isolated from rivers.</title>
        <authorList>
            <person name="Lu H."/>
        </authorList>
    </citation>
    <scope>NUCLEOTIDE SEQUENCE [LARGE SCALE GENOMIC DNA]</scope>
    <source>
        <strain evidence="6 7">LMG 21963</strain>
    </source>
</reference>
<comment type="caution">
    <text evidence="6">The sequence shown here is derived from an EMBL/GenBank/DDBJ whole genome shotgun (WGS) entry which is preliminary data.</text>
</comment>
<dbReference type="PANTHER" id="PTHR36984">
    <property type="entry name" value="CRISPR-ASSOCIATED ENDORIBONUCLEASE CAS6 1"/>
    <property type="match status" value="1"/>
</dbReference>
<dbReference type="PIRSF" id="PIRSF005054">
    <property type="entry name" value="PF1131"/>
    <property type="match status" value="1"/>
</dbReference>
<evidence type="ECO:0000256" key="3">
    <source>
        <dbReference type="ARBA" id="ARBA00023118"/>
    </source>
</evidence>
<dbReference type="Pfam" id="PF01881">
    <property type="entry name" value="Cas_Cas6_C"/>
    <property type="match status" value="1"/>
</dbReference>
<dbReference type="RefSeq" id="WP_323246846.1">
    <property type="nucleotide sequence ID" value="NZ_JAYFUL010000003.1"/>
</dbReference>
<dbReference type="Proteomes" id="UP001304671">
    <property type="component" value="Unassembled WGS sequence"/>
</dbReference>
<keyword evidence="7" id="KW-1185">Reference proteome</keyword>
<dbReference type="Gene3D" id="3.30.70.1890">
    <property type="match status" value="1"/>
</dbReference>
<dbReference type="CDD" id="cd21140">
    <property type="entry name" value="Cas6_I-like"/>
    <property type="match status" value="1"/>
</dbReference>
<accession>A0ABU5QII6</accession>
<name>A0ABU5QII6_9BACT</name>
<gene>
    <name evidence="6" type="primary">cas6</name>
    <name evidence="6" type="ORF">VB264_03635</name>
</gene>
<evidence type="ECO:0000313" key="6">
    <source>
        <dbReference type="EMBL" id="MEA5256861.1"/>
    </source>
</evidence>
<feature type="domain" description="CRISPR associated protein Cas6 C-terminal" evidence="5">
    <location>
        <begin position="133"/>
        <end position="261"/>
    </location>
</feature>